<organism evidence="1 2">
    <name type="scientific">Virgibacillus byunsanensis</name>
    <dbReference type="NCBI Taxonomy" id="570945"/>
    <lineage>
        <taxon>Bacteria</taxon>
        <taxon>Bacillati</taxon>
        <taxon>Bacillota</taxon>
        <taxon>Bacilli</taxon>
        <taxon>Bacillales</taxon>
        <taxon>Bacillaceae</taxon>
        <taxon>Virgibacillus</taxon>
    </lineage>
</organism>
<dbReference type="Proteomes" id="UP001597040">
    <property type="component" value="Unassembled WGS sequence"/>
</dbReference>
<dbReference type="RefSeq" id="WP_390358849.1">
    <property type="nucleotide sequence ID" value="NZ_JBHTKJ010000003.1"/>
</dbReference>
<comment type="caution">
    <text evidence="1">The sequence shown here is derived from an EMBL/GenBank/DDBJ whole genome shotgun (WGS) entry which is preliminary data.</text>
</comment>
<dbReference type="EMBL" id="JBHTKJ010000003">
    <property type="protein sequence ID" value="MFD1037082.1"/>
    <property type="molecule type" value="Genomic_DNA"/>
</dbReference>
<name>A0ABW3LFE4_9BACI</name>
<evidence type="ECO:0000313" key="1">
    <source>
        <dbReference type="EMBL" id="MFD1037082.1"/>
    </source>
</evidence>
<evidence type="ECO:0000313" key="2">
    <source>
        <dbReference type="Proteomes" id="UP001597040"/>
    </source>
</evidence>
<proteinExistence type="predicted"/>
<protein>
    <submittedName>
        <fullName evidence="1">Uncharacterized protein</fullName>
    </submittedName>
</protein>
<gene>
    <name evidence="1" type="ORF">ACFQ3N_01395</name>
</gene>
<sequence>MSKLKGFNFESTAKGIRATREGVKTMKRFNNSIDDMDQAFPSGIFTAPDEKVPNLRFRNMYNWCQENGRNPETLTKEEIDQFKLN</sequence>
<accession>A0ABW3LFE4</accession>
<keyword evidence="2" id="KW-1185">Reference proteome</keyword>
<reference evidence="2" key="1">
    <citation type="journal article" date="2019" name="Int. J. Syst. Evol. Microbiol.">
        <title>The Global Catalogue of Microorganisms (GCM) 10K type strain sequencing project: providing services to taxonomists for standard genome sequencing and annotation.</title>
        <authorList>
            <consortium name="The Broad Institute Genomics Platform"/>
            <consortium name="The Broad Institute Genome Sequencing Center for Infectious Disease"/>
            <person name="Wu L."/>
            <person name="Ma J."/>
        </authorList>
    </citation>
    <scope>NUCLEOTIDE SEQUENCE [LARGE SCALE GENOMIC DNA]</scope>
    <source>
        <strain evidence="2">CCUG 56754</strain>
    </source>
</reference>